<comment type="caution">
    <text evidence="2">The sequence shown here is derived from an EMBL/GenBank/DDBJ whole genome shotgun (WGS) entry which is preliminary data.</text>
</comment>
<name>A0ABR0Q8Z9_GOSAR</name>
<sequence length="219" mass="23991">MAVAVPLGYILLILEGYDLEGFVLGTVSVPPSHLHGPKGQYVDNPAFLIHKKQDKFLDYWLLSTVTDEVLVHLTSAKTSFVIWTVIRRIFGARSNVKLSSMRYTLYSPKKIGLTVKEYLAKVKSLSDNLIAVGSMVIEQEQANLETHQKQDSSEISKHTSAPAIHTSTNMVTEGKDMVGLVDGVVAVAGVGHGLGHNVSYVAKLVTQLRCAITDLMRPF</sequence>
<feature type="compositionally biased region" description="Basic and acidic residues" evidence="1">
    <location>
        <begin position="147"/>
        <end position="157"/>
    </location>
</feature>
<dbReference type="EMBL" id="JARKNE010000004">
    <property type="protein sequence ID" value="KAK5835679.1"/>
    <property type="molecule type" value="Genomic_DNA"/>
</dbReference>
<proteinExistence type="predicted"/>
<gene>
    <name evidence="2" type="ORF">PVK06_011373</name>
</gene>
<reference evidence="2 3" key="1">
    <citation type="submission" date="2023-03" db="EMBL/GenBank/DDBJ databases">
        <title>WGS of Gossypium arboreum.</title>
        <authorList>
            <person name="Yu D."/>
        </authorList>
    </citation>
    <scope>NUCLEOTIDE SEQUENCE [LARGE SCALE GENOMIC DNA]</scope>
    <source>
        <tissue evidence="2">Leaf</tissue>
    </source>
</reference>
<dbReference type="PANTHER" id="PTHR47481:SF10">
    <property type="entry name" value="COPIA-LIKE POLYPROTEIN_RETROTRANSPOSON"/>
    <property type="match status" value="1"/>
</dbReference>
<protein>
    <submittedName>
        <fullName evidence="2">Uncharacterized protein</fullName>
    </submittedName>
</protein>
<feature type="region of interest" description="Disordered" evidence="1">
    <location>
        <begin position="147"/>
        <end position="166"/>
    </location>
</feature>
<dbReference type="PANTHER" id="PTHR47481">
    <property type="match status" value="1"/>
</dbReference>
<evidence type="ECO:0000256" key="1">
    <source>
        <dbReference type="SAM" id="MobiDB-lite"/>
    </source>
</evidence>
<keyword evidence="3" id="KW-1185">Reference proteome</keyword>
<dbReference type="Proteomes" id="UP001358586">
    <property type="component" value="Chromosome 4"/>
</dbReference>
<evidence type="ECO:0000313" key="3">
    <source>
        <dbReference type="Proteomes" id="UP001358586"/>
    </source>
</evidence>
<organism evidence="2 3">
    <name type="scientific">Gossypium arboreum</name>
    <name type="common">Tree cotton</name>
    <name type="synonym">Gossypium nanking</name>
    <dbReference type="NCBI Taxonomy" id="29729"/>
    <lineage>
        <taxon>Eukaryota</taxon>
        <taxon>Viridiplantae</taxon>
        <taxon>Streptophyta</taxon>
        <taxon>Embryophyta</taxon>
        <taxon>Tracheophyta</taxon>
        <taxon>Spermatophyta</taxon>
        <taxon>Magnoliopsida</taxon>
        <taxon>eudicotyledons</taxon>
        <taxon>Gunneridae</taxon>
        <taxon>Pentapetalae</taxon>
        <taxon>rosids</taxon>
        <taxon>malvids</taxon>
        <taxon>Malvales</taxon>
        <taxon>Malvaceae</taxon>
        <taxon>Malvoideae</taxon>
        <taxon>Gossypium</taxon>
    </lineage>
</organism>
<evidence type="ECO:0000313" key="2">
    <source>
        <dbReference type="EMBL" id="KAK5835679.1"/>
    </source>
</evidence>
<accession>A0ABR0Q8Z9</accession>